<dbReference type="InterPro" id="IPR036388">
    <property type="entry name" value="WH-like_DNA-bd_sf"/>
</dbReference>
<dbReference type="Gene3D" id="1.10.10.10">
    <property type="entry name" value="Winged helix-like DNA-binding domain superfamily/Winged helix DNA-binding domain"/>
    <property type="match status" value="1"/>
</dbReference>
<keyword evidence="3" id="KW-1185">Reference proteome</keyword>
<dbReference type="InterPro" id="IPR036390">
    <property type="entry name" value="WH_DNA-bd_sf"/>
</dbReference>
<gene>
    <name evidence="2" type="ORF">IWX90DRAFT_513211</name>
</gene>
<evidence type="ECO:0000256" key="1">
    <source>
        <dbReference type="SAM" id="MobiDB-lite"/>
    </source>
</evidence>
<feature type="compositionally biased region" description="Polar residues" evidence="1">
    <location>
        <begin position="40"/>
        <end position="52"/>
    </location>
</feature>
<protein>
    <submittedName>
        <fullName evidence="2">Uncharacterized protein</fullName>
    </submittedName>
</protein>
<evidence type="ECO:0000313" key="2">
    <source>
        <dbReference type="EMBL" id="KAK8169921.1"/>
    </source>
</evidence>
<reference evidence="2 3" key="1">
    <citation type="journal article" date="2022" name="G3 (Bethesda)">
        <title>Enemy or ally: a genomic approach to elucidate the lifestyle of Phyllosticta citrichinaensis.</title>
        <authorList>
            <person name="Buijs V.A."/>
            <person name="Groenewald J.Z."/>
            <person name="Haridas S."/>
            <person name="LaButti K.M."/>
            <person name="Lipzen A."/>
            <person name="Martin F.M."/>
            <person name="Barry K."/>
            <person name="Grigoriev I.V."/>
            <person name="Crous P.W."/>
            <person name="Seidl M.F."/>
        </authorList>
    </citation>
    <scope>NUCLEOTIDE SEQUENCE [LARGE SCALE GENOMIC DNA]</scope>
    <source>
        <strain evidence="2 3">CBS 129764</strain>
    </source>
</reference>
<feature type="region of interest" description="Disordered" evidence="1">
    <location>
        <begin position="32"/>
        <end position="62"/>
    </location>
</feature>
<organism evidence="2 3">
    <name type="scientific">Phyllosticta citrichinensis</name>
    <dbReference type="NCBI Taxonomy" id="1130410"/>
    <lineage>
        <taxon>Eukaryota</taxon>
        <taxon>Fungi</taxon>
        <taxon>Dikarya</taxon>
        <taxon>Ascomycota</taxon>
        <taxon>Pezizomycotina</taxon>
        <taxon>Dothideomycetes</taxon>
        <taxon>Dothideomycetes incertae sedis</taxon>
        <taxon>Botryosphaeriales</taxon>
        <taxon>Phyllostictaceae</taxon>
        <taxon>Phyllosticta</taxon>
    </lineage>
</organism>
<dbReference type="PANTHER" id="PTHR43712">
    <property type="entry name" value="PUTATIVE (AFU_ORTHOLOGUE AFUA_4G14580)-RELATED"/>
    <property type="match status" value="1"/>
</dbReference>
<sequence length="273" mass="29879">MELQAQLDAEWMAAPRVPVHHESFDVAGGEMASPDGSLMGRSSSSREQQFNEISEAPPAEPLSARDAARAHWARSGDVDLSRQEVGDAQAALGKPQAPSGANDAMMEIDLRIYTLASELDKLVDGLVAAKSQLGTASGEQCDVKRKTIIDLAGQIISETQQPRERMFDYIAQAGEMGALRTLMEWNAFDMIPYDGSVSCVDLVAKLNSDEVLVRRLCWMLAARGLLRLVGDDAVAHTKHSQVAKYRNPHAAFFRLSYDVLGKSAPAWPTYFEK</sequence>
<proteinExistence type="predicted"/>
<evidence type="ECO:0000313" key="3">
    <source>
        <dbReference type="Proteomes" id="UP001456524"/>
    </source>
</evidence>
<comment type="caution">
    <text evidence="2">The sequence shown here is derived from an EMBL/GenBank/DDBJ whole genome shotgun (WGS) entry which is preliminary data.</text>
</comment>
<dbReference type="Proteomes" id="UP001456524">
    <property type="component" value="Unassembled WGS sequence"/>
</dbReference>
<dbReference type="SUPFAM" id="SSF46785">
    <property type="entry name" value="Winged helix' DNA-binding domain"/>
    <property type="match status" value="1"/>
</dbReference>
<accession>A0ABR1XXC2</accession>
<name>A0ABR1XXC2_9PEZI</name>
<dbReference type="EMBL" id="JBBWUH010000004">
    <property type="protein sequence ID" value="KAK8169921.1"/>
    <property type="molecule type" value="Genomic_DNA"/>
</dbReference>
<dbReference type="PANTHER" id="PTHR43712:SF16">
    <property type="entry name" value="O-METHYLTRANSFERASE ELCB"/>
    <property type="match status" value="1"/>
</dbReference>